<dbReference type="Proteomes" id="UP000789405">
    <property type="component" value="Unassembled WGS sequence"/>
</dbReference>
<evidence type="ECO:0000256" key="1">
    <source>
        <dbReference type="SAM" id="MobiDB-lite"/>
    </source>
</evidence>
<evidence type="ECO:0000256" key="2">
    <source>
        <dbReference type="SAM" id="SignalP"/>
    </source>
</evidence>
<proteinExistence type="predicted"/>
<evidence type="ECO:0000313" key="3">
    <source>
        <dbReference type="EMBL" id="CAG8642032.1"/>
    </source>
</evidence>
<keyword evidence="4" id="KW-1185">Reference proteome</keyword>
<feature type="chain" id="PRO_5040394458" evidence="2">
    <location>
        <begin position="19"/>
        <end position="226"/>
    </location>
</feature>
<sequence length="226" mass="26323">MPSIFLFLLLSFQQRIIDYVRMGWLNINILVKFYIPLDGNIFFSPNESLQLFNFGDIVFISGKYVVENHEECVTVTYANIIDIRKPEREFDMTSVSSMRFKHLDLLGINIKVTNNYLISGFIKFSDSSKMLIEATDIDYSKSSIYNLTVPEISFDKIQKTYSIIDIIADDSKSTEIKLIFEQKSNMNLEAENDNEEQQSNHKEAENDNEKQQSDYEEEKEILSNKD</sequence>
<organism evidence="3 4">
    <name type="scientific">Dentiscutata erythropus</name>
    <dbReference type="NCBI Taxonomy" id="1348616"/>
    <lineage>
        <taxon>Eukaryota</taxon>
        <taxon>Fungi</taxon>
        <taxon>Fungi incertae sedis</taxon>
        <taxon>Mucoromycota</taxon>
        <taxon>Glomeromycotina</taxon>
        <taxon>Glomeromycetes</taxon>
        <taxon>Diversisporales</taxon>
        <taxon>Gigasporaceae</taxon>
        <taxon>Dentiscutata</taxon>
    </lineage>
</organism>
<reference evidence="3" key="1">
    <citation type="submission" date="2021-06" db="EMBL/GenBank/DDBJ databases">
        <authorList>
            <person name="Kallberg Y."/>
            <person name="Tangrot J."/>
            <person name="Rosling A."/>
        </authorList>
    </citation>
    <scope>NUCLEOTIDE SEQUENCE</scope>
    <source>
        <strain evidence="3">MA453B</strain>
    </source>
</reference>
<accession>A0A9N9DIP4</accession>
<feature type="signal peptide" evidence="2">
    <location>
        <begin position="1"/>
        <end position="18"/>
    </location>
</feature>
<feature type="non-terminal residue" evidence="3">
    <location>
        <position position="1"/>
    </location>
</feature>
<name>A0A9N9DIP4_9GLOM</name>
<dbReference type="AlphaFoldDB" id="A0A9N9DIP4"/>
<keyword evidence="2" id="KW-0732">Signal</keyword>
<feature type="compositionally biased region" description="Basic and acidic residues" evidence="1">
    <location>
        <begin position="198"/>
        <end position="213"/>
    </location>
</feature>
<dbReference type="EMBL" id="CAJVPY010005394">
    <property type="protein sequence ID" value="CAG8642032.1"/>
    <property type="molecule type" value="Genomic_DNA"/>
</dbReference>
<feature type="region of interest" description="Disordered" evidence="1">
    <location>
        <begin position="187"/>
        <end position="226"/>
    </location>
</feature>
<protein>
    <submittedName>
        <fullName evidence="3">14881_t:CDS:1</fullName>
    </submittedName>
</protein>
<comment type="caution">
    <text evidence="3">The sequence shown here is derived from an EMBL/GenBank/DDBJ whole genome shotgun (WGS) entry which is preliminary data.</text>
</comment>
<gene>
    <name evidence="3" type="ORF">DERYTH_LOCUS9710</name>
</gene>
<evidence type="ECO:0000313" key="4">
    <source>
        <dbReference type="Proteomes" id="UP000789405"/>
    </source>
</evidence>